<gene>
    <name evidence="2" type="ORF">E2C01_046877</name>
</gene>
<feature type="region of interest" description="Disordered" evidence="1">
    <location>
        <begin position="1"/>
        <end position="34"/>
    </location>
</feature>
<reference evidence="2 3" key="1">
    <citation type="submission" date="2019-05" db="EMBL/GenBank/DDBJ databases">
        <title>Another draft genome of Portunus trituberculatus and its Hox gene families provides insights of decapod evolution.</title>
        <authorList>
            <person name="Jeong J.-H."/>
            <person name="Song I."/>
            <person name="Kim S."/>
            <person name="Choi T."/>
            <person name="Kim D."/>
            <person name="Ryu S."/>
            <person name="Kim W."/>
        </authorList>
    </citation>
    <scope>NUCLEOTIDE SEQUENCE [LARGE SCALE GENOMIC DNA]</scope>
    <source>
        <tissue evidence="2">Muscle</tissue>
    </source>
</reference>
<dbReference type="Proteomes" id="UP000324222">
    <property type="component" value="Unassembled WGS sequence"/>
</dbReference>
<evidence type="ECO:0000256" key="1">
    <source>
        <dbReference type="SAM" id="MobiDB-lite"/>
    </source>
</evidence>
<feature type="compositionally biased region" description="Basic and acidic residues" evidence="1">
    <location>
        <begin position="13"/>
        <end position="25"/>
    </location>
</feature>
<protein>
    <submittedName>
        <fullName evidence="2">Uncharacterized protein</fullName>
    </submittedName>
</protein>
<accession>A0A5B7G6W2</accession>
<evidence type="ECO:0000313" key="3">
    <source>
        <dbReference type="Proteomes" id="UP000324222"/>
    </source>
</evidence>
<feature type="region of interest" description="Disordered" evidence="1">
    <location>
        <begin position="56"/>
        <end position="81"/>
    </location>
</feature>
<organism evidence="2 3">
    <name type="scientific">Portunus trituberculatus</name>
    <name type="common">Swimming crab</name>
    <name type="synonym">Neptunus trituberculatus</name>
    <dbReference type="NCBI Taxonomy" id="210409"/>
    <lineage>
        <taxon>Eukaryota</taxon>
        <taxon>Metazoa</taxon>
        <taxon>Ecdysozoa</taxon>
        <taxon>Arthropoda</taxon>
        <taxon>Crustacea</taxon>
        <taxon>Multicrustacea</taxon>
        <taxon>Malacostraca</taxon>
        <taxon>Eumalacostraca</taxon>
        <taxon>Eucarida</taxon>
        <taxon>Decapoda</taxon>
        <taxon>Pleocyemata</taxon>
        <taxon>Brachyura</taxon>
        <taxon>Eubrachyura</taxon>
        <taxon>Portunoidea</taxon>
        <taxon>Portunidae</taxon>
        <taxon>Portuninae</taxon>
        <taxon>Portunus</taxon>
    </lineage>
</organism>
<evidence type="ECO:0000313" key="2">
    <source>
        <dbReference type="EMBL" id="MPC52993.1"/>
    </source>
</evidence>
<sequence length="81" mass="8631">MWKGANRPPQSEDEVKQRNSSRKYESLGSVSGVPAGAASRAWANIYRGDDQQEAHAALAASAARTKRGAPSPATRPLPLTQ</sequence>
<keyword evidence="3" id="KW-1185">Reference proteome</keyword>
<name>A0A5B7G6W2_PORTR</name>
<comment type="caution">
    <text evidence="2">The sequence shown here is derived from an EMBL/GenBank/DDBJ whole genome shotgun (WGS) entry which is preliminary data.</text>
</comment>
<dbReference type="AlphaFoldDB" id="A0A5B7G6W2"/>
<dbReference type="EMBL" id="VSRR010011311">
    <property type="protein sequence ID" value="MPC52993.1"/>
    <property type="molecule type" value="Genomic_DNA"/>
</dbReference>
<proteinExistence type="predicted"/>